<name>A0A8S9ZL74_9BILA</name>
<comment type="caution">
    <text evidence="2">The sequence shown here is derived from an EMBL/GenBank/DDBJ whole genome shotgun (WGS) entry which is preliminary data.</text>
</comment>
<dbReference type="Proteomes" id="UP000605970">
    <property type="component" value="Unassembled WGS sequence"/>
</dbReference>
<organism evidence="2 3">
    <name type="scientific">Meloidogyne graminicola</name>
    <dbReference type="NCBI Taxonomy" id="189291"/>
    <lineage>
        <taxon>Eukaryota</taxon>
        <taxon>Metazoa</taxon>
        <taxon>Ecdysozoa</taxon>
        <taxon>Nematoda</taxon>
        <taxon>Chromadorea</taxon>
        <taxon>Rhabditida</taxon>
        <taxon>Tylenchina</taxon>
        <taxon>Tylenchomorpha</taxon>
        <taxon>Tylenchoidea</taxon>
        <taxon>Meloidogynidae</taxon>
        <taxon>Meloidogyninae</taxon>
        <taxon>Meloidogyne</taxon>
    </lineage>
</organism>
<evidence type="ECO:0000313" key="3">
    <source>
        <dbReference type="Proteomes" id="UP000605970"/>
    </source>
</evidence>
<reference evidence="2" key="1">
    <citation type="journal article" date="2020" name="Ecol. Evol.">
        <title>Genome structure and content of the rice root-knot nematode (Meloidogyne graminicola).</title>
        <authorList>
            <person name="Phan N.T."/>
            <person name="Danchin E.G.J."/>
            <person name="Klopp C."/>
            <person name="Perfus-Barbeoch L."/>
            <person name="Kozlowski D.K."/>
            <person name="Koutsovoulos G.D."/>
            <person name="Lopez-Roques C."/>
            <person name="Bouchez O."/>
            <person name="Zahm M."/>
            <person name="Besnard G."/>
            <person name="Bellafiore S."/>
        </authorList>
    </citation>
    <scope>NUCLEOTIDE SEQUENCE</scope>
    <source>
        <strain evidence="2">VN-18</strain>
    </source>
</reference>
<accession>A0A8S9ZL74</accession>
<keyword evidence="1" id="KW-0472">Membrane</keyword>
<evidence type="ECO:0000313" key="2">
    <source>
        <dbReference type="EMBL" id="KAF7633990.1"/>
    </source>
</evidence>
<evidence type="ECO:0000256" key="1">
    <source>
        <dbReference type="SAM" id="Phobius"/>
    </source>
</evidence>
<feature type="transmembrane region" description="Helical" evidence="1">
    <location>
        <begin position="66"/>
        <end position="82"/>
    </location>
</feature>
<dbReference type="AlphaFoldDB" id="A0A8S9ZL74"/>
<dbReference type="EMBL" id="JABEBT010000066">
    <property type="protein sequence ID" value="KAF7633990.1"/>
    <property type="molecule type" value="Genomic_DNA"/>
</dbReference>
<gene>
    <name evidence="2" type="ORF">Mgra_00006618</name>
</gene>
<protein>
    <submittedName>
        <fullName evidence="2">Uncharacterized protein</fullName>
    </submittedName>
</protein>
<keyword evidence="3" id="KW-1185">Reference proteome</keyword>
<proteinExistence type="predicted"/>
<sequence length="85" mass="10412">MYFYLLCIKYNCYIFWTTHGKQLFEVKAKKRETRVVNLFNIFSFNFDTSPIRFFSTMIMLTTNKRLSCWITFMFICFGNWINTLL</sequence>
<keyword evidence="1" id="KW-1133">Transmembrane helix</keyword>
<keyword evidence="1" id="KW-0812">Transmembrane</keyword>
<feature type="non-terminal residue" evidence="2">
    <location>
        <position position="1"/>
    </location>
</feature>